<keyword evidence="19" id="KW-1185">Reference proteome</keyword>
<evidence type="ECO:0000256" key="16">
    <source>
        <dbReference type="RuleBase" id="RU003515"/>
    </source>
</evidence>
<dbReference type="PROSITE" id="PS51975">
    <property type="entry name" value="RNASE_H_2"/>
    <property type="match status" value="1"/>
</dbReference>
<comment type="subcellular location">
    <subcellularLocation>
        <location evidence="4 14">Cytoplasm</location>
    </subcellularLocation>
</comment>
<evidence type="ECO:0000256" key="9">
    <source>
        <dbReference type="ARBA" id="ARBA00022722"/>
    </source>
</evidence>
<evidence type="ECO:0000256" key="10">
    <source>
        <dbReference type="ARBA" id="ARBA00022723"/>
    </source>
</evidence>
<evidence type="ECO:0000256" key="1">
    <source>
        <dbReference type="ARBA" id="ARBA00000077"/>
    </source>
</evidence>
<evidence type="ECO:0000256" key="3">
    <source>
        <dbReference type="ARBA" id="ARBA00004065"/>
    </source>
</evidence>
<keyword evidence="13 14" id="KW-0464">Manganese</keyword>
<sequence length="202" mass="23045">MLLARYQHELLEAGCDEAGRGCLAGPVFAAAVILPHDFEHELLNDSKQIAEDLRYTLRAEIEERAIAYAVAWADNMEIDEINILNASFLAMHRAVEKLHLQPEFLIIDGNRFNKHHKIPHACVVKGDSKYLSIAAASILAKTYRDDYMKQIAAEHPEYDWHNNKGYGTLKHRKSILKNGYTPYHRRSFSVSFEEDGLLVQVL</sequence>
<keyword evidence="12 14" id="KW-0378">Hydrolase</keyword>
<dbReference type="SUPFAM" id="SSF53098">
    <property type="entry name" value="Ribonuclease H-like"/>
    <property type="match status" value="1"/>
</dbReference>
<dbReference type="PANTHER" id="PTHR10954:SF18">
    <property type="entry name" value="RIBONUCLEASE HII"/>
    <property type="match status" value="1"/>
</dbReference>
<dbReference type="RefSeq" id="WP_377185326.1">
    <property type="nucleotide sequence ID" value="NZ_JBHUPD010000002.1"/>
</dbReference>
<evidence type="ECO:0000256" key="13">
    <source>
        <dbReference type="ARBA" id="ARBA00023211"/>
    </source>
</evidence>
<comment type="cofactor">
    <cofactor evidence="14 15">
        <name>Mn(2+)</name>
        <dbReference type="ChEBI" id="CHEBI:29035"/>
    </cofactor>
    <cofactor evidence="14 15">
        <name>Mg(2+)</name>
        <dbReference type="ChEBI" id="CHEBI:18420"/>
    </cofactor>
    <text evidence="14 15">Manganese or magnesium. Binds 1 divalent metal ion per monomer in the absence of substrate. May bind a second metal ion after substrate binding.</text>
</comment>
<evidence type="ECO:0000256" key="14">
    <source>
        <dbReference type="HAMAP-Rule" id="MF_00052"/>
    </source>
</evidence>
<comment type="function">
    <text evidence="3 14 16">Endonuclease that specifically degrades the RNA of RNA-DNA hybrids.</text>
</comment>
<comment type="caution">
    <text evidence="18">The sequence shown here is derived from an EMBL/GenBank/DDBJ whole genome shotgun (WGS) entry which is preliminary data.</text>
</comment>
<keyword evidence="8 14" id="KW-0963">Cytoplasm</keyword>
<proteinExistence type="inferred from homology"/>
<dbReference type="InterPro" id="IPR036397">
    <property type="entry name" value="RNaseH_sf"/>
</dbReference>
<keyword evidence="11 14" id="KW-0255">Endonuclease</keyword>
<dbReference type="CDD" id="cd07182">
    <property type="entry name" value="RNase_HII_bacteria_HII_like"/>
    <property type="match status" value="1"/>
</dbReference>
<feature type="domain" description="RNase H type-2" evidence="17">
    <location>
        <begin position="10"/>
        <end position="200"/>
    </location>
</feature>
<evidence type="ECO:0000313" key="18">
    <source>
        <dbReference type="EMBL" id="MFD2873022.1"/>
    </source>
</evidence>
<dbReference type="Pfam" id="PF01351">
    <property type="entry name" value="RNase_HII"/>
    <property type="match status" value="1"/>
</dbReference>
<dbReference type="Gene3D" id="3.30.420.10">
    <property type="entry name" value="Ribonuclease H-like superfamily/Ribonuclease H"/>
    <property type="match status" value="1"/>
</dbReference>
<evidence type="ECO:0000259" key="17">
    <source>
        <dbReference type="PROSITE" id="PS51975"/>
    </source>
</evidence>
<evidence type="ECO:0000256" key="5">
    <source>
        <dbReference type="ARBA" id="ARBA00007383"/>
    </source>
</evidence>
<evidence type="ECO:0000256" key="2">
    <source>
        <dbReference type="ARBA" id="ARBA00001946"/>
    </source>
</evidence>
<feature type="binding site" evidence="14 15">
    <location>
        <position position="108"/>
    </location>
    <ligand>
        <name>a divalent metal cation</name>
        <dbReference type="ChEBI" id="CHEBI:60240"/>
    </ligand>
</feature>
<dbReference type="Proteomes" id="UP001597557">
    <property type="component" value="Unassembled WGS sequence"/>
</dbReference>
<evidence type="ECO:0000313" key="19">
    <source>
        <dbReference type="Proteomes" id="UP001597557"/>
    </source>
</evidence>
<name>A0ABW5YCK1_9SPHI</name>
<comment type="similarity">
    <text evidence="5 14 16">Belongs to the RNase HII family.</text>
</comment>
<evidence type="ECO:0000256" key="7">
    <source>
        <dbReference type="ARBA" id="ARBA00019179"/>
    </source>
</evidence>
<feature type="binding site" evidence="14 15">
    <location>
        <position position="16"/>
    </location>
    <ligand>
        <name>a divalent metal cation</name>
        <dbReference type="ChEBI" id="CHEBI:60240"/>
    </ligand>
</feature>
<gene>
    <name evidence="14" type="primary">rnhB</name>
    <name evidence="18" type="ORF">ACFS5N_11120</name>
</gene>
<evidence type="ECO:0000256" key="12">
    <source>
        <dbReference type="ARBA" id="ARBA00022801"/>
    </source>
</evidence>
<comment type="catalytic activity">
    <reaction evidence="1 14 15 16">
        <text>Endonucleolytic cleavage to 5'-phosphomonoester.</text>
        <dbReference type="EC" id="3.1.26.4"/>
    </reaction>
</comment>
<evidence type="ECO:0000256" key="8">
    <source>
        <dbReference type="ARBA" id="ARBA00022490"/>
    </source>
</evidence>
<evidence type="ECO:0000256" key="4">
    <source>
        <dbReference type="ARBA" id="ARBA00004496"/>
    </source>
</evidence>
<dbReference type="EC" id="3.1.26.4" evidence="6 14"/>
<reference evidence="19" key="1">
    <citation type="journal article" date="2019" name="Int. J. Syst. Evol. Microbiol.">
        <title>The Global Catalogue of Microorganisms (GCM) 10K type strain sequencing project: providing services to taxonomists for standard genome sequencing and annotation.</title>
        <authorList>
            <consortium name="The Broad Institute Genomics Platform"/>
            <consortium name="The Broad Institute Genome Sequencing Center for Infectious Disease"/>
            <person name="Wu L."/>
            <person name="Ma J."/>
        </authorList>
    </citation>
    <scope>NUCLEOTIDE SEQUENCE [LARGE SCALE GENOMIC DNA]</scope>
    <source>
        <strain evidence="19">KCTC 22437</strain>
    </source>
</reference>
<dbReference type="PANTHER" id="PTHR10954">
    <property type="entry name" value="RIBONUCLEASE H2 SUBUNIT A"/>
    <property type="match status" value="1"/>
</dbReference>
<dbReference type="InterPro" id="IPR024567">
    <property type="entry name" value="RNase_HII/HIII_dom"/>
</dbReference>
<accession>A0ABW5YCK1</accession>
<evidence type="ECO:0000256" key="6">
    <source>
        <dbReference type="ARBA" id="ARBA00012180"/>
    </source>
</evidence>
<comment type="cofactor">
    <cofactor evidence="2">
        <name>Mg(2+)</name>
        <dbReference type="ChEBI" id="CHEBI:18420"/>
    </cofactor>
</comment>
<keyword evidence="10 14" id="KW-0479">Metal-binding</keyword>
<feature type="binding site" evidence="14 15">
    <location>
        <position position="17"/>
    </location>
    <ligand>
        <name>a divalent metal cation</name>
        <dbReference type="ChEBI" id="CHEBI:60240"/>
    </ligand>
</feature>
<evidence type="ECO:0000256" key="11">
    <source>
        <dbReference type="ARBA" id="ARBA00022759"/>
    </source>
</evidence>
<dbReference type="GO" id="GO:0004523">
    <property type="term" value="F:RNA-DNA hybrid ribonuclease activity"/>
    <property type="evidence" value="ECO:0007669"/>
    <property type="project" value="UniProtKB-EC"/>
</dbReference>
<keyword evidence="9 14" id="KW-0540">Nuclease</keyword>
<protein>
    <recommendedName>
        <fullName evidence="7 14">Ribonuclease HII</fullName>
        <shortName evidence="14">RNase HII</shortName>
        <ecNumber evidence="6 14">3.1.26.4</ecNumber>
    </recommendedName>
</protein>
<dbReference type="InterPro" id="IPR001352">
    <property type="entry name" value="RNase_HII/HIII"/>
</dbReference>
<dbReference type="InterPro" id="IPR022898">
    <property type="entry name" value="RNase_HII"/>
</dbReference>
<dbReference type="InterPro" id="IPR012337">
    <property type="entry name" value="RNaseH-like_sf"/>
</dbReference>
<dbReference type="EMBL" id="JBHUPD010000002">
    <property type="protein sequence ID" value="MFD2873022.1"/>
    <property type="molecule type" value="Genomic_DNA"/>
</dbReference>
<organism evidence="18 19">
    <name type="scientific">Mucilaginibacter ximonensis</name>
    <dbReference type="NCBI Taxonomy" id="538021"/>
    <lineage>
        <taxon>Bacteria</taxon>
        <taxon>Pseudomonadati</taxon>
        <taxon>Bacteroidota</taxon>
        <taxon>Sphingobacteriia</taxon>
        <taxon>Sphingobacteriales</taxon>
        <taxon>Sphingobacteriaceae</taxon>
        <taxon>Mucilaginibacter</taxon>
    </lineage>
</organism>
<dbReference type="HAMAP" id="MF_00052_B">
    <property type="entry name" value="RNase_HII_B"/>
    <property type="match status" value="1"/>
</dbReference>
<dbReference type="NCBIfam" id="NF000595">
    <property type="entry name" value="PRK00015.1-3"/>
    <property type="match status" value="1"/>
</dbReference>
<evidence type="ECO:0000256" key="15">
    <source>
        <dbReference type="PROSITE-ProRule" id="PRU01319"/>
    </source>
</evidence>